<dbReference type="InterPro" id="IPR013320">
    <property type="entry name" value="ConA-like_dom_sf"/>
</dbReference>
<keyword evidence="2" id="KW-1185">Reference proteome</keyword>
<sequence>MQIVADEIAKEKQMQRLLQLDGDDGAETRQMIKKVHEDNTNMKAKTLPLSKKLRGEIKQLSKEYNYEPQQSRSTLKERYTVLSSVHGEDLRPPVQHGSTLAPATCVEEPPQQRKATVIATTEKGTRSQSSMFDQKKRKSTLGLLANLNATDDTEDVPLTGNGWGPTTRMFVFNGESSIMSLPGVPKFEDMVRSFAVDFWIRTDCKAREGKRILFQILEGQREDLGQLFQIGLNWYEEMDDCIRVMCRDSTNRVLEVLIPLHGTGVTDGTSFHHVMIEMGSVDEGRLECRIDGREMELQVLQQEHPIAFNPWPHRLFVGGYLDESNAPACVFRGTLMQLRFWTLGDTRKPALIWPLLVRDGKLIELTKTIPEDHHETLQNLQRTEEPSPSCSPFFDGNLVVNMGTLAVWGELMHNWRVEIRFRTDVTGKMMNLIGVTDQKYQMQEFGIVLNAEPVFSKERVRYNQLNTTFYVVDAFGACCSALLRGNDRQCLMDGQWHTLVWRCIDSESNKFSVKVDGVFQDLLYVSRDGPHRFDSFENWVCLGGHNVRNWKTKRPFEGQICRFFVSVRSYRFVTLHMDEGPGAYVLQDKSGHRNHGLLINAETNAVRKSDTLWMPAEEQKEEEEAGPKTGCGDL</sequence>
<accession>A0A7G2CHA2</accession>
<gene>
    <name evidence="1" type="ORF">ADEAN_000675000</name>
</gene>
<dbReference type="Gene3D" id="2.60.120.200">
    <property type="match status" value="1"/>
</dbReference>
<protein>
    <submittedName>
        <fullName evidence="1">Uncharacterized protein</fullName>
    </submittedName>
</protein>
<dbReference type="Proteomes" id="UP000515908">
    <property type="component" value="Chromosome 13"/>
</dbReference>
<dbReference type="VEuPathDB" id="TriTrypDB:ADEAN_000675000"/>
<dbReference type="EMBL" id="LR877157">
    <property type="protein sequence ID" value="CAD2219248.1"/>
    <property type="molecule type" value="Genomic_DNA"/>
</dbReference>
<proteinExistence type="predicted"/>
<evidence type="ECO:0000313" key="1">
    <source>
        <dbReference type="EMBL" id="CAD2219248.1"/>
    </source>
</evidence>
<evidence type="ECO:0000313" key="2">
    <source>
        <dbReference type="Proteomes" id="UP000515908"/>
    </source>
</evidence>
<name>A0A7G2CHA2_9TRYP</name>
<reference evidence="1 2" key="1">
    <citation type="submission" date="2020-08" db="EMBL/GenBank/DDBJ databases">
        <authorList>
            <person name="Newling K."/>
            <person name="Davey J."/>
            <person name="Forrester S."/>
        </authorList>
    </citation>
    <scope>NUCLEOTIDE SEQUENCE [LARGE SCALE GENOMIC DNA]</scope>
    <source>
        <strain evidence="2">Crithidia deanei Carvalho (ATCC PRA-265)</strain>
    </source>
</reference>
<dbReference type="AlphaFoldDB" id="A0A7G2CHA2"/>
<organism evidence="1 2">
    <name type="scientific">Angomonas deanei</name>
    <dbReference type="NCBI Taxonomy" id="59799"/>
    <lineage>
        <taxon>Eukaryota</taxon>
        <taxon>Discoba</taxon>
        <taxon>Euglenozoa</taxon>
        <taxon>Kinetoplastea</taxon>
        <taxon>Metakinetoplastina</taxon>
        <taxon>Trypanosomatida</taxon>
        <taxon>Trypanosomatidae</taxon>
        <taxon>Strigomonadinae</taxon>
        <taxon>Angomonas</taxon>
    </lineage>
</organism>
<dbReference type="SUPFAM" id="SSF49899">
    <property type="entry name" value="Concanavalin A-like lectins/glucanases"/>
    <property type="match status" value="2"/>
</dbReference>